<proteinExistence type="predicted"/>
<dbReference type="EMBL" id="JBAMMX010000028">
    <property type="protein sequence ID" value="KAK6911529.1"/>
    <property type="molecule type" value="Genomic_DNA"/>
</dbReference>
<dbReference type="Proteomes" id="UP001370490">
    <property type="component" value="Unassembled WGS sequence"/>
</dbReference>
<feature type="transmembrane region" description="Helical" evidence="1">
    <location>
        <begin position="220"/>
        <end position="240"/>
    </location>
</feature>
<organism evidence="3 4">
    <name type="scientific">Dillenia turbinata</name>
    <dbReference type="NCBI Taxonomy" id="194707"/>
    <lineage>
        <taxon>Eukaryota</taxon>
        <taxon>Viridiplantae</taxon>
        <taxon>Streptophyta</taxon>
        <taxon>Embryophyta</taxon>
        <taxon>Tracheophyta</taxon>
        <taxon>Spermatophyta</taxon>
        <taxon>Magnoliopsida</taxon>
        <taxon>eudicotyledons</taxon>
        <taxon>Gunneridae</taxon>
        <taxon>Pentapetalae</taxon>
        <taxon>Dilleniales</taxon>
        <taxon>Dilleniaceae</taxon>
        <taxon>Dillenia</taxon>
    </lineage>
</organism>
<dbReference type="PANTHER" id="PTHR33976">
    <property type="entry name" value="OS07G0645000 PROTEIN"/>
    <property type="match status" value="1"/>
</dbReference>
<keyword evidence="1" id="KW-1133">Transmembrane helix</keyword>
<keyword evidence="1" id="KW-0812">Transmembrane</keyword>
<feature type="domain" description="Uncharacterized GPI-anchored protein At5g19230-like" evidence="2">
    <location>
        <begin position="56"/>
        <end position="179"/>
    </location>
</feature>
<dbReference type="Pfam" id="PF25884">
    <property type="entry name" value="At5g19230"/>
    <property type="match status" value="1"/>
</dbReference>
<name>A0AAN8UCQ5_9MAGN</name>
<keyword evidence="1" id="KW-0472">Membrane</keyword>
<evidence type="ECO:0000313" key="4">
    <source>
        <dbReference type="Proteomes" id="UP001370490"/>
    </source>
</evidence>
<reference evidence="3 4" key="1">
    <citation type="submission" date="2023-12" db="EMBL/GenBank/DDBJ databases">
        <title>A high-quality genome assembly for Dillenia turbinata (Dilleniales).</title>
        <authorList>
            <person name="Chanderbali A."/>
        </authorList>
    </citation>
    <scope>NUCLEOTIDE SEQUENCE [LARGE SCALE GENOMIC DNA]</scope>
    <source>
        <strain evidence="3">LSX21</strain>
        <tissue evidence="3">Leaf</tissue>
    </source>
</reference>
<dbReference type="InterPro" id="IPR059083">
    <property type="entry name" value="At5g19230_dom"/>
</dbReference>
<evidence type="ECO:0000259" key="2">
    <source>
        <dbReference type="Pfam" id="PF25884"/>
    </source>
</evidence>
<keyword evidence="4" id="KW-1185">Reference proteome</keyword>
<comment type="caution">
    <text evidence="3">The sequence shown here is derived from an EMBL/GenBank/DDBJ whole genome shotgun (WGS) entry which is preliminary data.</text>
</comment>
<protein>
    <recommendedName>
        <fullName evidence="2">Uncharacterized GPI-anchored protein At5g19230-like domain-containing protein</fullName>
    </recommendedName>
</protein>
<dbReference type="AlphaFoldDB" id="A0AAN8UCQ5"/>
<dbReference type="InterPro" id="IPR045285">
    <property type="entry name" value="At5g19230-like"/>
</dbReference>
<sequence>MASIKLHVGVLIFVLLQAILLSSIHVLADDGVLLYFHFVQKKQVHYIFLHISTDTEDELIKGLNYYRMSLNLPVLQMNDDADCIADEASEELEDQPCFNSTTTIGATGGFQLPSYQDLLDRCDMTYNSTGAVLPVCVPKLAPTPLLPKYTKSPYAKYLNDSRYTGVGIASEDYWMVVVLTTSTPAENFATFGGEVGNSSTSDGVVGKFAVSGGGVGNFGIVKAVLGHCFVTLLLAVFLVVGN</sequence>
<evidence type="ECO:0000256" key="1">
    <source>
        <dbReference type="SAM" id="Phobius"/>
    </source>
</evidence>
<dbReference type="PANTHER" id="PTHR33976:SF2">
    <property type="entry name" value="GLYCOPROTEIN MEMBRANE GPI-ANCHORED"/>
    <property type="match status" value="1"/>
</dbReference>
<evidence type="ECO:0000313" key="3">
    <source>
        <dbReference type="EMBL" id="KAK6911529.1"/>
    </source>
</evidence>
<gene>
    <name evidence="3" type="ORF">RJ641_023622</name>
</gene>
<accession>A0AAN8UCQ5</accession>